<reference evidence="1 2" key="1">
    <citation type="submission" date="2019-10" db="EMBL/GenBank/DDBJ databases">
        <title>A soil myxobacterium in the family Polyangiaceae.</title>
        <authorList>
            <person name="Li Y."/>
            <person name="Wang J."/>
        </authorList>
    </citation>
    <scope>NUCLEOTIDE SEQUENCE [LARGE SCALE GENOMIC DNA]</scope>
    <source>
        <strain evidence="1 2">DSM 14734</strain>
    </source>
</reference>
<protein>
    <submittedName>
        <fullName evidence="1">Uncharacterized protein</fullName>
    </submittedName>
</protein>
<proteinExistence type="predicted"/>
<dbReference type="Proteomes" id="UP000440224">
    <property type="component" value="Unassembled WGS sequence"/>
</dbReference>
<dbReference type="EMBL" id="WJIE01000012">
    <property type="protein sequence ID" value="MRG96611.1"/>
    <property type="molecule type" value="Genomic_DNA"/>
</dbReference>
<name>A0A6N7Q6U7_9BACT</name>
<accession>A0A6N7Q6U7</accession>
<dbReference type="AlphaFoldDB" id="A0A6N7Q6U7"/>
<sequence length="499" mass="51378">MSLFDSPTLRTAEALERSTTGDGGARFALPVYKQLLTPGADPSLAARAALGALRCAARIVDERELPGVAAYWSTLPAGGAHFPAILELCRKLARLGPKGAALALTLARAEAERAETARALYLLGRCLEAVSDAEGAFVAFGRAAARADEEKGAADVATAARVRRIERLLGERSPAELVLVEATAADPAVASSFGKLMIARGRLLSPSRFVRASGLSLLEELGRDPTTSLGALAIGHAAEHADALGDALTPLEADRIGAALRHVPDDAARESALARLAAAQVIAASRGEAQADAIQRAAEVAPEIAPLVRRARALLAGGREEAPRRLILSDLPSSPPLRLVSFGLAALEALGDGRARDAAEALSAARVFLGGIVDRVLLPSPLWTAARVALESAEPSAQKAGAELCGLLLSAPSAAPPRGFSGFAAALARAGRADLAAGAARKAAARKEPGARELLGSILREQGWARAAAGEREQAIAALTEAKGLLTEVAQEKQGARGR</sequence>
<evidence type="ECO:0000313" key="1">
    <source>
        <dbReference type="EMBL" id="MRG96611.1"/>
    </source>
</evidence>
<comment type="caution">
    <text evidence="1">The sequence shown here is derived from an EMBL/GenBank/DDBJ whole genome shotgun (WGS) entry which is preliminary data.</text>
</comment>
<dbReference type="RefSeq" id="WP_153823415.1">
    <property type="nucleotide sequence ID" value="NZ_WJIE01000012.1"/>
</dbReference>
<dbReference type="OrthoDB" id="9828886at2"/>
<keyword evidence="2" id="KW-1185">Reference proteome</keyword>
<evidence type="ECO:0000313" key="2">
    <source>
        <dbReference type="Proteomes" id="UP000440224"/>
    </source>
</evidence>
<organism evidence="1 2">
    <name type="scientific">Polyangium spumosum</name>
    <dbReference type="NCBI Taxonomy" id="889282"/>
    <lineage>
        <taxon>Bacteria</taxon>
        <taxon>Pseudomonadati</taxon>
        <taxon>Myxococcota</taxon>
        <taxon>Polyangia</taxon>
        <taxon>Polyangiales</taxon>
        <taxon>Polyangiaceae</taxon>
        <taxon>Polyangium</taxon>
    </lineage>
</organism>
<gene>
    <name evidence="1" type="ORF">GF068_32505</name>
</gene>